<protein>
    <submittedName>
        <fullName evidence="1">Uncharacterized protein</fullName>
    </submittedName>
</protein>
<evidence type="ECO:0000313" key="2">
    <source>
        <dbReference type="Proteomes" id="UP001152607"/>
    </source>
</evidence>
<gene>
    <name evidence="1" type="ORF">PDIGIT_LOCUS6100</name>
</gene>
<dbReference type="AlphaFoldDB" id="A0A9W4XID3"/>
<sequence length="75" mass="8557">MTLMQHYRSIDNATATYLVIDLPPSDRALRMTRACLASVINQTRNGREKGRSTVNNCENRHSDWAEWLGPLTSNH</sequence>
<dbReference type="Proteomes" id="UP001152607">
    <property type="component" value="Unassembled WGS sequence"/>
</dbReference>
<dbReference type="EMBL" id="CAOQHR010000004">
    <property type="protein sequence ID" value="CAI6333064.1"/>
    <property type="molecule type" value="Genomic_DNA"/>
</dbReference>
<proteinExistence type="predicted"/>
<accession>A0A9W4XID3</accession>
<evidence type="ECO:0000313" key="1">
    <source>
        <dbReference type="EMBL" id="CAI6333064.1"/>
    </source>
</evidence>
<comment type="caution">
    <text evidence="1">The sequence shown here is derived from an EMBL/GenBank/DDBJ whole genome shotgun (WGS) entry which is preliminary data.</text>
</comment>
<name>A0A9W4XID3_9PLEO</name>
<organism evidence="1 2">
    <name type="scientific">Periconia digitata</name>
    <dbReference type="NCBI Taxonomy" id="1303443"/>
    <lineage>
        <taxon>Eukaryota</taxon>
        <taxon>Fungi</taxon>
        <taxon>Dikarya</taxon>
        <taxon>Ascomycota</taxon>
        <taxon>Pezizomycotina</taxon>
        <taxon>Dothideomycetes</taxon>
        <taxon>Pleosporomycetidae</taxon>
        <taxon>Pleosporales</taxon>
        <taxon>Massarineae</taxon>
        <taxon>Periconiaceae</taxon>
        <taxon>Periconia</taxon>
    </lineage>
</organism>
<reference evidence="1" key="1">
    <citation type="submission" date="2023-01" db="EMBL/GenBank/DDBJ databases">
        <authorList>
            <person name="Van Ghelder C."/>
            <person name="Rancurel C."/>
        </authorList>
    </citation>
    <scope>NUCLEOTIDE SEQUENCE</scope>
    <source>
        <strain evidence="1">CNCM I-4278</strain>
    </source>
</reference>
<keyword evidence="2" id="KW-1185">Reference proteome</keyword>